<dbReference type="GO" id="GO:0016887">
    <property type="term" value="F:ATP hydrolysis activity"/>
    <property type="evidence" value="ECO:0007669"/>
    <property type="project" value="InterPro"/>
</dbReference>
<feature type="domain" description="ABC transporter" evidence="5">
    <location>
        <begin position="4"/>
        <end position="237"/>
    </location>
</feature>
<protein>
    <submittedName>
        <fullName evidence="6">ABC transporter, ATP binding component</fullName>
    </submittedName>
</protein>
<proteinExistence type="inferred from homology"/>
<dbReference type="InterPro" id="IPR003439">
    <property type="entry name" value="ABC_transporter-like_ATP-bd"/>
</dbReference>
<keyword evidence="3" id="KW-0547">Nucleotide-binding</keyword>
<accession>C1DG78</accession>
<dbReference type="OrthoDB" id="9802264at2"/>
<dbReference type="InterPro" id="IPR027417">
    <property type="entry name" value="P-loop_NTPase"/>
</dbReference>
<organism evidence="6 7">
    <name type="scientific">Azotobacter vinelandii (strain DJ / ATCC BAA-1303)</name>
    <dbReference type="NCBI Taxonomy" id="322710"/>
    <lineage>
        <taxon>Bacteria</taxon>
        <taxon>Pseudomonadati</taxon>
        <taxon>Pseudomonadota</taxon>
        <taxon>Gammaproteobacteria</taxon>
        <taxon>Pseudomonadales</taxon>
        <taxon>Pseudomonadaceae</taxon>
        <taxon>Azotobacter</taxon>
    </lineage>
</organism>
<dbReference type="InterPro" id="IPR003593">
    <property type="entry name" value="AAA+_ATPase"/>
</dbReference>
<dbReference type="eggNOG" id="COG1116">
    <property type="taxonomic scope" value="Bacteria"/>
</dbReference>
<dbReference type="AlphaFoldDB" id="C1DG78"/>
<dbReference type="STRING" id="322710.Avin_21980"/>
<dbReference type="PANTHER" id="PTHR42788:SF13">
    <property type="entry name" value="ALIPHATIC SULFONATES IMPORT ATP-BINDING PROTEIN SSUB"/>
    <property type="match status" value="1"/>
</dbReference>
<keyword evidence="4" id="KW-0067">ATP-binding</keyword>
<dbReference type="SUPFAM" id="SSF52540">
    <property type="entry name" value="P-loop containing nucleoside triphosphate hydrolases"/>
    <property type="match status" value="1"/>
</dbReference>
<dbReference type="EMBL" id="CP001157">
    <property type="protein sequence ID" value="ACO78389.1"/>
    <property type="molecule type" value="Genomic_DNA"/>
</dbReference>
<dbReference type="KEGG" id="avn:Avin_21980"/>
<evidence type="ECO:0000256" key="4">
    <source>
        <dbReference type="ARBA" id="ARBA00022840"/>
    </source>
</evidence>
<evidence type="ECO:0000313" key="7">
    <source>
        <dbReference type="Proteomes" id="UP000002424"/>
    </source>
</evidence>
<dbReference type="InterPro" id="IPR017871">
    <property type="entry name" value="ABC_transporter-like_CS"/>
</dbReference>
<dbReference type="InterPro" id="IPR050166">
    <property type="entry name" value="ABC_transporter_ATP-bind"/>
</dbReference>
<dbReference type="Proteomes" id="UP000002424">
    <property type="component" value="Chromosome"/>
</dbReference>
<evidence type="ECO:0000256" key="1">
    <source>
        <dbReference type="ARBA" id="ARBA00005417"/>
    </source>
</evidence>
<dbReference type="RefSeq" id="WP_012700788.1">
    <property type="nucleotide sequence ID" value="NC_012560.1"/>
</dbReference>
<dbReference type="EnsemblBacteria" id="ACO78389">
    <property type="protein sequence ID" value="ACO78389"/>
    <property type="gene ID" value="Avin_21980"/>
</dbReference>
<sequence length="271" mass="29814">MGGIEFRNVSVRYPAAPNDGWVVKNLSLSLAKGEFVSLIGPSGCGKSTLLKLAAGMQAPTLGSLSIDGRPITGPGPERGVVFQEYGVFPWLSVRQNIEFGLTLRANRRAPAERAAIVDKYLELMGLADFRDALPGTLSGGMRQRVALARAYAVAPDYLLMDEPFAALDAQTRLVMHDLLLELQGRERKGVLLITHSVDEALYLSSKIVLISARPARLLEVVEVPFAHPRDETLRADPRFARLHAHLRQRVMQAYAEQQHQDNPHALPPENP</sequence>
<dbReference type="PROSITE" id="PS50893">
    <property type="entry name" value="ABC_TRANSPORTER_2"/>
    <property type="match status" value="1"/>
</dbReference>
<gene>
    <name evidence="6" type="ordered locus">Avin_21980</name>
</gene>
<dbReference type="CDD" id="cd03293">
    <property type="entry name" value="ABC_NrtD_SsuB_transporters"/>
    <property type="match status" value="1"/>
</dbReference>
<evidence type="ECO:0000256" key="2">
    <source>
        <dbReference type="ARBA" id="ARBA00022448"/>
    </source>
</evidence>
<evidence type="ECO:0000259" key="5">
    <source>
        <dbReference type="PROSITE" id="PS50893"/>
    </source>
</evidence>
<dbReference type="Gene3D" id="3.40.50.300">
    <property type="entry name" value="P-loop containing nucleotide triphosphate hydrolases"/>
    <property type="match status" value="1"/>
</dbReference>
<dbReference type="SMART" id="SM00382">
    <property type="entry name" value="AAA"/>
    <property type="match status" value="1"/>
</dbReference>
<dbReference type="Pfam" id="PF00005">
    <property type="entry name" value="ABC_tran"/>
    <property type="match status" value="1"/>
</dbReference>
<dbReference type="PROSITE" id="PS00211">
    <property type="entry name" value="ABC_TRANSPORTER_1"/>
    <property type="match status" value="1"/>
</dbReference>
<dbReference type="PANTHER" id="PTHR42788">
    <property type="entry name" value="TAURINE IMPORT ATP-BINDING PROTEIN-RELATED"/>
    <property type="match status" value="1"/>
</dbReference>
<evidence type="ECO:0000256" key="3">
    <source>
        <dbReference type="ARBA" id="ARBA00022741"/>
    </source>
</evidence>
<evidence type="ECO:0000313" key="6">
    <source>
        <dbReference type="EMBL" id="ACO78389.1"/>
    </source>
</evidence>
<dbReference type="GO" id="GO:0005524">
    <property type="term" value="F:ATP binding"/>
    <property type="evidence" value="ECO:0007669"/>
    <property type="project" value="UniProtKB-KW"/>
</dbReference>
<comment type="similarity">
    <text evidence="1">Belongs to the ABC transporter superfamily.</text>
</comment>
<dbReference type="GeneID" id="88185403"/>
<keyword evidence="7" id="KW-1185">Reference proteome</keyword>
<dbReference type="HOGENOM" id="CLU_000604_1_22_6"/>
<keyword evidence="2" id="KW-0813">Transport</keyword>
<reference evidence="6 7" key="1">
    <citation type="journal article" date="2009" name="J. Bacteriol.">
        <title>Genome sequence of Azotobacter vinelandii, an obligate aerobe specialized to support diverse anaerobic metabolic processes.</title>
        <authorList>
            <person name="Setubal J.C."/>
            <person name="dos Santos P."/>
            <person name="Goldman B.S."/>
            <person name="Ertesvag H."/>
            <person name="Espin G."/>
            <person name="Rubio L.M."/>
            <person name="Valla S."/>
            <person name="Almeida N.F."/>
            <person name="Balasubramanian D."/>
            <person name="Cromes L."/>
            <person name="Curatti L."/>
            <person name="Du Z."/>
            <person name="Godsy E."/>
            <person name="Goodner B."/>
            <person name="Hellner-Burris K."/>
            <person name="Hernandez J.A."/>
            <person name="Houmiel K."/>
            <person name="Imperial J."/>
            <person name="Kennedy C."/>
            <person name="Larson T.J."/>
            <person name="Latreille P."/>
            <person name="Ligon L.S."/>
            <person name="Lu J."/>
            <person name="Maerk M."/>
            <person name="Miller N.M."/>
            <person name="Norton S."/>
            <person name="O'Carroll I.P."/>
            <person name="Paulsen I."/>
            <person name="Raulfs E.C."/>
            <person name="Roemer R."/>
            <person name="Rosser J."/>
            <person name="Segura D."/>
            <person name="Slater S."/>
            <person name="Stricklin S.L."/>
            <person name="Studholme D.J."/>
            <person name="Sun J."/>
            <person name="Viana C.J."/>
            <person name="Wallin E."/>
            <person name="Wang B."/>
            <person name="Wheeler C."/>
            <person name="Zhu H."/>
            <person name="Dean D.R."/>
            <person name="Dixon R."/>
            <person name="Wood D."/>
        </authorList>
    </citation>
    <scope>NUCLEOTIDE SEQUENCE [LARGE SCALE GENOMIC DNA]</scope>
    <source>
        <strain evidence="7">DJ / ATCC BAA-1303</strain>
    </source>
</reference>
<name>C1DG78_AZOVD</name>